<comment type="function">
    <text evidence="3">Decarboxylates branched-chain and aromatic alpha-keto acids to aldehydes.</text>
</comment>
<name>A0A4Y7WS05_9BACI</name>
<dbReference type="InterPro" id="IPR000399">
    <property type="entry name" value="TPP-bd_CS"/>
</dbReference>
<dbReference type="PROSITE" id="PS00187">
    <property type="entry name" value="TPP_ENZYMES"/>
    <property type="match status" value="1"/>
</dbReference>
<comment type="cofactor">
    <cofactor evidence="2">
        <name>thiamine diphosphate</name>
        <dbReference type="ChEBI" id="CHEBI:58937"/>
    </cofactor>
</comment>
<proteinExistence type="inferred from homology"/>
<keyword evidence="9 12" id="KW-0786">Thiamine pyrophosphate</keyword>
<evidence type="ECO:0000313" key="16">
    <source>
        <dbReference type="EMBL" id="TES51415.1"/>
    </source>
</evidence>
<comment type="similarity">
    <text evidence="4 12">Belongs to the TPP enzyme family.</text>
</comment>
<dbReference type="CDD" id="cd02005">
    <property type="entry name" value="TPP_PDC_IPDC"/>
    <property type="match status" value="1"/>
</dbReference>
<dbReference type="Pfam" id="PF02775">
    <property type="entry name" value="TPP_enzyme_C"/>
    <property type="match status" value="1"/>
</dbReference>
<comment type="cofactor">
    <cofactor evidence="1">
        <name>a metal cation</name>
        <dbReference type="ChEBI" id="CHEBI:25213"/>
    </cofactor>
</comment>
<dbReference type="AlphaFoldDB" id="A0A4Y7WS05"/>
<dbReference type="GO" id="GO:0000287">
    <property type="term" value="F:magnesium ion binding"/>
    <property type="evidence" value="ECO:0007669"/>
    <property type="project" value="InterPro"/>
</dbReference>
<dbReference type="InterPro" id="IPR012110">
    <property type="entry name" value="PDC/IPDC-like"/>
</dbReference>
<evidence type="ECO:0000256" key="4">
    <source>
        <dbReference type="ARBA" id="ARBA00007812"/>
    </source>
</evidence>
<dbReference type="Gene3D" id="3.40.50.970">
    <property type="match status" value="2"/>
</dbReference>
<dbReference type="InterPro" id="IPR029035">
    <property type="entry name" value="DHS-like_NAD/FAD-binding_dom"/>
</dbReference>
<dbReference type="GO" id="GO:0005829">
    <property type="term" value="C:cytosol"/>
    <property type="evidence" value="ECO:0007669"/>
    <property type="project" value="TreeGrafter"/>
</dbReference>
<evidence type="ECO:0000256" key="10">
    <source>
        <dbReference type="ARBA" id="ARBA00023239"/>
    </source>
</evidence>
<dbReference type="InterPro" id="IPR012000">
    <property type="entry name" value="Thiamin_PyroP_enz_cen_dom"/>
</dbReference>
<evidence type="ECO:0000256" key="6">
    <source>
        <dbReference type="ARBA" id="ARBA00022723"/>
    </source>
</evidence>
<dbReference type="GO" id="GO:0004737">
    <property type="term" value="F:pyruvate decarboxylase activity"/>
    <property type="evidence" value="ECO:0007669"/>
    <property type="project" value="TreeGrafter"/>
</dbReference>
<dbReference type="InterPro" id="IPR029061">
    <property type="entry name" value="THDP-binding"/>
</dbReference>
<feature type="binding site" evidence="11">
    <location>
        <position position="443"/>
    </location>
    <ligand>
        <name>Mg(2+)</name>
        <dbReference type="ChEBI" id="CHEBI:18420"/>
    </ligand>
</feature>
<evidence type="ECO:0000313" key="17">
    <source>
        <dbReference type="Proteomes" id="UP000298210"/>
    </source>
</evidence>
<evidence type="ECO:0000256" key="7">
    <source>
        <dbReference type="ARBA" id="ARBA00022793"/>
    </source>
</evidence>
<sequence length="558" mass="62149">MTGGRQIMDRANQQTVGDYLYKSLYKEGIRDVFGVPGDYNFALLDTLERTDGLRFIHNRNELNAGYAADGYARLHGISALITTFGVGELSAANAIAGANCENIPIIHIVGAPDYDKQEKGSHVHHTLMNGDFHVFKRMFTEISAYSTVVTPSNAKTEVAKAIQMAKDYQKPVYIMVADDHVNELVTEKDGEGIVPFETDKETFAQAMRHIEKKVSDSKKPILLVDTKVKSFELEKLIQEVTESLRIPVASMVYGKGSVDESSDQYIGMYAGDFGSHEVRDRVEHADCVIGVGLVWADTNTANYTASLKKEQLIDIQPHYVRVENATYENVKASDVLKEVGTLETSIDTAASPITFPYATALETEDKALRASNYYPILQDFIQEEDIVIVETGTFFYGMSQARMKKGVSYLKQGGWQSIGFATAATFGASIAEPNRRTLLFTGDGSMQLTVQEISSMLYYDCKPIIFVLNNAGYTIERYLNTETKEQVYNDIPTWNYSSLLEGFGGGAKHVKAKTTAELQHVLRQVEKDDCLCVVEIIVDDPMDAPDYVKQIRAFKKEE</sequence>
<dbReference type="EMBL" id="SNUX01000001">
    <property type="protein sequence ID" value="TES51415.1"/>
    <property type="molecule type" value="Genomic_DNA"/>
</dbReference>
<dbReference type="SUPFAM" id="SSF52518">
    <property type="entry name" value="Thiamin diphosphate-binding fold (THDP-binding)"/>
    <property type="match status" value="2"/>
</dbReference>
<evidence type="ECO:0000259" key="15">
    <source>
        <dbReference type="Pfam" id="PF02776"/>
    </source>
</evidence>
<evidence type="ECO:0000256" key="2">
    <source>
        <dbReference type="ARBA" id="ARBA00001964"/>
    </source>
</evidence>
<reference evidence="16 17" key="1">
    <citation type="submission" date="2019-03" db="EMBL/GenBank/DDBJ databases">
        <authorList>
            <person name="Liu G."/>
        </authorList>
    </citation>
    <scope>NUCLEOTIDE SEQUENCE [LARGE SCALE GENOMIC DNA]</scope>
    <source>
        <strain evidence="16 17">DSM 19099</strain>
    </source>
</reference>
<comment type="cofactor">
    <cofactor evidence="11">
        <name>Mg(2+)</name>
        <dbReference type="ChEBI" id="CHEBI:18420"/>
    </cofactor>
    <text evidence="11">Binds 1 Mg(2+) per subunit.</text>
</comment>
<evidence type="ECO:0000256" key="3">
    <source>
        <dbReference type="ARBA" id="ARBA00002938"/>
    </source>
</evidence>
<dbReference type="GO" id="GO:0030976">
    <property type="term" value="F:thiamine pyrophosphate binding"/>
    <property type="evidence" value="ECO:0007669"/>
    <property type="project" value="InterPro"/>
</dbReference>
<dbReference type="Gene3D" id="3.40.50.1220">
    <property type="entry name" value="TPP-binding domain"/>
    <property type="match status" value="1"/>
</dbReference>
<dbReference type="InterPro" id="IPR012001">
    <property type="entry name" value="Thiamin_PyroP_enz_TPP-bd_dom"/>
</dbReference>
<evidence type="ECO:0000256" key="1">
    <source>
        <dbReference type="ARBA" id="ARBA00001920"/>
    </source>
</evidence>
<dbReference type="SUPFAM" id="SSF52467">
    <property type="entry name" value="DHS-like NAD/FAD-binding domain"/>
    <property type="match status" value="1"/>
</dbReference>
<protein>
    <recommendedName>
        <fullName evidence="5">Alpha-keto-acid decarboxylase</fullName>
    </recommendedName>
</protein>
<gene>
    <name evidence="16" type="ORF">E2L03_05725</name>
</gene>
<feature type="binding site" evidence="11">
    <location>
        <position position="472"/>
    </location>
    <ligand>
        <name>Mg(2+)</name>
        <dbReference type="ChEBI" id="CHEBI:18420"/>
    </ligand>
</feature>
<evidence type="ECO:0000256" key="5">
    <source>
        <dbReference type="ARBA" id="ARBA00020054"/>
    </source>
</evidence>
<evidence type="ECO:0000259" key="14">
    <source>
        <dbReference type="Pfam" id="PF02775"/>
    </source>
</evidence>
<comment type="caution">
    <text evidence="16">The sequence shown here is derived from an EMBL/GenBank/DDBJ whole genome shotgun (WGS) entry which is preliminary data.</text>
</comment>
<evidence type="ECO:0000259" key="13">
    <source>
        <dbReference type="Pfam" id="PF00205"/>
    </source>
</evidence>
<dbReference type="CDD" id="cd07038">
    <property type="entry name" value="TPP_PYR_PDC_IPDC_like"/>
    <property type="match status" value="1"/>
</dbReference>
<dbReference type="Proteomes" id="UP000298210">
    <property type="component" value="Unassembled WGS sequence"/>
</dbReference>
<dbReference type="GO" id="GO:0000949">
    <property type="term" value="P:aromatic amino acid family catabolic process to alcohol via Ehrlich pathway"/>
    <property type="evidence" value="ECO:0007669"/>
    <property type="project" value="TreeGrafter"/>
</dbReference>
<dbReference type="Pfam" id="PF02776">
    <property type="entry name" value="TPP_enzyme_N"/>
    <property type="match status" value="1"/>
</dbReference>
<dbReference type="FunFam" id="3.40.50.970:FF:000019">
    <property type="entry name" value="Pyruvate decarboxylase isozyme"/>
    <property type="match status" value="1"/>
</dbReference>
<dbReference type="PANTHER" id="PTHR43452:SF30">
    <property type="entry name" value="PYRUVATE DECARBOXYLASE ISOZYME 1-RELATED"/>
    <property type="match status" value="1"/>
</dbReference>
<organism evidence="16 17">
    <name type="scientific">Shouchella lehensis</name>
    <dbReference type="NCBI Taxonomy" id="300825"/>
    <lineage>
        <taxon>Bacteria</taxon>
        <taxon>Bacillati</taxon>
        <taxon>Bacillota</taxon>
        <taxon>Bacilli</taxon>
        <taxon>Bacillales</taxon>
        <taxon>Bacillaceae</taxon>
        <taxon>Shouchella</taxon>
    </lineage>
</organism>
<evidence type="ECO:0000256" key="11">
    <source>
        <dbReference type="PIRSR" id="PIRSR036565-2"/>
    </source>
</evidence>
<evidence type="ECO:0000256" key="12">
    <source>
        <dbReference type="RuleBase" id="RU362132"/>
    </source>
</evidence>
<feature type="domain" description="Thiamine pyrophosphate enzyme N-terminal TPP-binding" evidence="15">
    <location>
        <begin position="15"/>
        <end position="124"/>
    </location>
</feature>
<feature type="domain" description="Thiamine pyrophosphate enzyme TPP-binding" evidence="14">
    <location>
        <begin position="399"/>
        <end position="536"/>
    </location>
</feature>
<evidence type="ECO:0000256" key="9">
    <source>
        <dbReference type="ARBA" id="ARBA00023052"/>
    </source>
</evidence>
<dbReference type="InterPro" id="IPR047213">
    <property type="entry name" value="TPP_PYR_PDC_IPDC-like"/>
</dbReference>
<accession>A0A4Y7WS05</accession>
<dbReference type="InterPro" id="IPR047214">
    <property type="entry name" value="TPP_PDC_IPDC"/>
</dbReference>
<feature type="domain" description="Thiamine pyrophosphate enzyme central" evidence="13">
    <location>
        <begin position="212"/>
        <end position="325"/>
    </location>
</feature>
<keyword evidence="8 11" id="KW-0460">Magnesium</keyword>
<keyword evidence="7" id="KW-0210">Decarboxylase</keyword>
<dbReference type="InterPro" id="IPR011766">
    <property type="entry name" value="TPP_enzyme_TPP-bd"/>
</dbReference>
<dbReference type="Pfam" id="PF00205">
    <property type="entry name" value="TPP_enzyme_M"/>
    <property type="match status" value="1"/>
</dbReference>
<dbReference type="PANTHER" id="PTHR43452">
    <property type="entry name" value="PYRUVATE DECARBOXYLASE"/>
    <property type="match status" value="1"/>
</dbReference>
<dbReference type="FunFam" id="3.40.50.970:FF:000024">
    <property type="entry name" value="Pyruvate decarboxylase isozyme"/>
    <property type="match status" value="1"/>
</dbReference>
<evidence type="ECO:0000256" key="8">
    <source>
        <dbReference type="ARBA" id="ARBA00022842"/>
    </source>
</evidence>
<keyword evidence="10" id="KW-0456">Lyase</keyword>
<feature type="binding site" evidence="11">
    <location>
        <position position="470"/>
    </location>
    <ligand>
        <name>Mg(2+)</name>
        <dbReference type="ChEBI" id="CHEBI:18420"/>
    </ligand>
</feature>
<keyword evidence="6 11" id="KW-0479">Metal-binding</keyword>
<dbReference type="PIRSF" id="PIRSF036565">
    <property type="entry name" value="Pyruvt_ip_decrb"/>
    <property type="match status" value="1"/>
</dbReference>